<dbReference type="GO" id="GO:0001228">
    <property type="term" value="F:DNA-binding transcription activator activity, RNA polymerase II-specific"/>
    <property type="evidence" value="ECO:0007669"/>
    <property type="project" value="TreeGrafter"/>
</dbReference>
<dbReference type="PANTHER" id="PTHR47784">
    <property type="entry name" value="STEROL UPTAKE CONTROL PROTEIN 2"/>
    <property type="match status" value="1"/>
</dbReference>
<organism evidence="6 7">
    <name type="scientific">Aspergillus felis</name>
    <dbReference type="NCBI Taxonomy" id="1287682"/>
    <lineage>
        <taxon>Eukaryota</taxon>
        <taxon>Fungi</taxon>
        <taxon>Dikarya</taxon>
        <taxon>Ascomycota</taxon>
        <taxon>Pezizomycotina</taxon>
        <taxon>Eurotiomycetes</taxon>
        <taxon>Eurotiomycetidae</taxon>
        <taxon>Eurotiales</taxon>
        <taxon>Aspergillaceae</taxon>
        <taxon>Aspergillus</taxon>
        <taxon>Aspergillus subgen. Fumigati</taxon>
    </lineage>
</organism>
<evidence type="ECO:0000313" key="6">
    <source>
        <dbReference type="EMBL" id="KAF7177478.1"/>
    </source>
</evidence>
<dbReference type="Pfam" id="PF13302">
    <property type="entry name" value="Acetyltransf_3"/>
    <property type="match status" value="1"/>
</dbReference>
<dbReference type="GO" id="GO:0016747">
    <property type="term" value="F:acyltransferase activity, transferring groups other than amino-acyl groups"/>
    <property type="evidence" value="ECO:0007669"/>
    <property type="project" value="InterPro"/>
</dbReference>
<dbReference type="InterPro" id="IPR000182">
    <property type="entry name" value="GNAT_dom"/>
</dbReference>
<dbReference type="InterPro" id="IPR036864">
    <property type="entry name" value="Zn2-C6_fun-type_DNA-bd_sf"/>
</dbReference>
<protein>
    <recommendedName>
        <fullName evidence="5">Zn(2)-C6 fungal-type domain-containing protein</fullName>
    </recommendedName>
</protein>
<dbReference type="PANTHER" id="PTHR47784:SF7">
    <property type="entry name" value="ZN(II)2CYS6 TRANSCRIPTION FACTOR (EUROFUNG)"/>
    <property type="match status" value="1"/>
</dbReference>
<keyword evidence="7" id="KW-1185">Reference proteome</keyword>
<dbReference type="CDD" id="cd00067">
    <property type="entry name" value="GAL4"/>
    <property type="match status" value="1"/>
</dbReference>
<keyword evidence="4" id="KW-0539">Nucleus</keyword>
<keyword evidence="3" id="KW-0804">Transcription</keyword>
<gene>
    <name evidence="6" type="ORF">CNMCM7691_005731</name>
</gene>
<evidence type="ECO:0000256" key="1">
    <source>
        <dbReference type="ARBA" id="ARBA00023015"/>
    </source>
</evidence>
<reference evidence="6" key="1">
    <citation type="submission" date="2020-06" db="EMBL/GenBank/DDBJ databases">
        <title>Draft genome sequences of strains closely related to Aspergillus parafelis and Aspergillus hiratsukae.</title>
        <authorList>
            <person name="Dos Santos R.A.C."/>
            <person name="Rivero-Menendez O."/>
            <person name="Steenwyk J.L."/>
            <person name="Mead M.E."/>
            <person name="Goldman G.H."/>
            <person name="Alastruey-Izquierdo A."/>
            <person name="Rokas A."/>
        </authorList>
    </citation>
    <scope>NUCLEOTIDE SEQUENCE</scope>
    <source>
        <strain evidence="6">CNM-CM7691</strain>
    </source>
</reference>
<dbReference type="GO" id="GO:0008270">
    <property type="term" value="F:zinc ion binding"/>
    <property type="evidence" value="ECO:0007669"/>
    <property type="project" value="InterPro"/>
</dbReference>
<dbReference type="GO" id="GO:0003677">
    <property type="term" value="F:DNA binding"/>
    <property type="evidence" value="ECO:0007669"/>
    <property type="project" value="UniProtKB-KW"/>
</dbReference>
<dbReference type="SUPFAM" id="SSF57701">
    <property type="entry name" value="Zn2/Cys6 DNA-binding domain"/>
    <property type="match status" value="1"/>
</dbReference>
<evidence type="ECO:0000256" key="4">
    <source>
        <dbReference type="ARBA" id="ARBA00023242"/>
    </source>
</evidence>
<dbReference type="PROSITE" id="PS00463">
    <property type="entry name" value="ZN2_CY6_FUNGAL_1"/>
    <property type="match status" value="1"/>
</dbReference>
<dbReference type="PROSITE" id="PS50048">
    <property type="entry name" value="ZN2_CY6_FUNGAL_2"/>
    <property type="match status" value="1"/>
</dbReference>
<proteinExistence type="predicted"/>
<dbReference type="EMBL" id="JACBAG010001897">
    <property type="protein sequence ID" value="KAF7177478.1"/>
    <property type="molecule type" value="Genomic_DNA"/>
</dbReference>
<dbReference type="InterPro" id="IPR016181">
    <property type="entry name" value="Acyl_CoA_acyltransferase"/>
</dbReference>
<dbReference type="AlphaFoldDB" id="A0A8H6V3L5"/>
<dbReference type="Pfam" id="PF00172">
    <property type="entry name" value="Zn_clus"/>
    <property type="match status" value="1"/>
</dbReference>
<dbReference type="Gene3D" id="3.40.630.30">
    <property type="match status" value="1"/>
</dbReference>
<keyword evidence="1" id="KW-0805">Transcription regulation</keyword>
<dbReference type="SUPFAM" id="SSF55729">
    <property type="entry name" value="Acyl-CoA N-acyltransferases (Nat)"/>
    <property type="match status" value="1"/>
</dbReference>
<evidence type="ECO:0000256" key="3">
    <source>
        <dbReference type="ARBA" id="ARBA00023163"/>
    </source>
</evidence>
<dbReference type="Proteomes" id="UP000641853">
    <property type="component" value="Unassembled WGS sequence"/>
</dbReference>
<keyword evidence="2" id="KW-0238">DNA-binding</keyword>
<sequence>MSKAPSPQLRMDRLKRPHTKSRQGCFNCKIRRIKCQETKPACANCIYRDQDCVYPGKEDWKWRLVKAGQKQIPITRGSPALSASPQIGTAPFTGDDLRFWHHFLADAQPGLPLGDEGTWSSEIPAFAHDCPHLIHALLSLGASYCCLTTSQRYKYAPLAIAHRGKALKALSAILAKGDNCTITEMDSALATCYALTFQARQMSDGVIDFAVMARGCSIITNWDTDITALYALRTVPEVMRWTRQERIDLSVEETRRWMDLYMSGSDACENGTQGRLTYNFVVVKKKEPNPSNATSSLSTLIGDEEGTVIGVLGVVALSPSGDPEVGYLLHPQAWGKGYATEALQGFITAWWELLLPGPSITHDLGTDEAFALFAVTEKINTASAKVLTKCGWRVVGEDTEDEVEVLHWMLRRSGSLGCQSSLQKAIAI</sequence>
<name>A0A8H6V3L5_9EURO</name>
<dbReference type="Gene3D" id="4.10.240.10">
    <property type="entry name" value="Zn(2)-C6 fungal-type DNA-binding domain"/>
    <property type="match status" value="1"/>
</dbReference>
<evidence type="ECO:0000313" key="7">
    <source>
        <dbReference type="Proteomes" id="UP000641853"/>
    </source>
</evidence>
<accession>A0A8H6V3L5</accession>
<dbReference type="InterPro" id="IPR001138">
    <property type="entry name" value="Zn2Cys6_DnaBD"/>
</dbReference>
<comment type="caution">
    <text evidence="6">The sequence shown here is derived from an EMBL/GenBank/DDBJ whole genome shotgun (WGS) entry which is preliminary data.</text>
</comment>
<evidence type="ECO:0000256" key="2">
    <source>
        <dbReference type="ARBA" id="ARBA00023125"/>
    </source>
</evidence>
<feature type="domain" description="Zn(2)-C6 fungal-type" evidence="5">
    <location>
        <begin position="24"/>
        <end position="54"/>
    </location>
</feature>
<dbReference type="InterPro" id="IPR053157">
    <property type="entry name" value="Sterol_Uptake_Regulator"/>
</dbReference>
<evidence type="ECO:0000259" key="5">
    <source>
        <dbReference type="PROSITE" id="PS50048"/>
    </source>
</evidence>
<dbReference type="SMART" id="SM00066">
    <property type="entry name" value="GAL4"/>
    <property type="match status" value="1"/>
</dbReference>